<feature type="domain" description="DUF559" evidence="1">
    <location>
        <begin position="279"/>
        <end position="329"/>
    </location>
</feature>
<accession>A0A5J6Z7I2</accession>
<sequence length="352" mass="40047">MGKGIKRLINPCMLETATSLEEKGVSEWARRRGYHRVNKGVYLHKSLIGAGQAREGERKDNSTTQLDIITRARAEHLARPDSIIAGWAALAYHGLRYWADEAALSVVSREGRARAAVPRSRTARSENARMTWTWKPDPYHPKLRCVDPIEALISALKSVKSNSMKWNVPAIEGYSAEQIRGIQLLDAVRRIAGRECDVDELVARARGRVNSRWLTKIVRASDDGADSPMETLMRLTIAGIVVCGEKLEWESQVSIMRDGSRETGWEAEIEGHFEPWLTVVDLYCAKYKIVLFYDGEHHREKGQHYRDIDIDATLQEHGYVVMRVSAVMVFNPRDLRRRIAILAESVRNRQEM</sequence>
<proteinExistence type="predicted"/>
<protein>
    <recommendedName>
        <fullName evidence="1">DUF559 domain-containing protein</fullName>
    </recommendedName>
</protein>
<dbReference type="EMBL" id="CP045032">
    <property type="protein sequence ID" value="QFQ01577.1"/>
    <property type="molecule type" value="Genomic_DNA"/>
</dbReference>
<name>A0A5J6Z7I2_9CORY</name>
<gene>
    <name evidence="2" type="ORF">CUROG_00880</name>
</gene>
<dbReference type="Pfam" id="PF04480">
    <property type="entry name" value="DUF559"/>
    <property type="match status" value="1"/>
</dbReference>
<reference evidence="3" key="1">
    <citation type="submission" date="2019-10" db="EMBL/GenBank/DDBJ databases">
        <title>Complete genome sequence of Corynebacterium urogenitalis DSM 108747, isolated from the genital tract of a cow.</title>
        <authorList>
            <person name="Ruckert C."/>
            <person name="Ballas P."/>
            <person name="Wagener K."/>
            <person name="Drillich M."/>
            <person name="Kaempfer P."/>
            <person name="Busse H.-J."/>
            <person name="Ehling-Schulz M."/>
        </authorList>
    </citation>
    <scope>NUCLEOTIDE SEQUENCE [LARGE SCALE GENOMIC DNA]</scope>
    <source>
        <strain evidence="3">LMM 1652</strain>
    </source>
</reference>
<keyword evidence="3" id="KW-1185">Reference proteome</keyword>
<dbReference type="Proteomes" id="UP000326711">
    <property type="component" value="Chromosome"/>
</dbReference>
<evidence type="ECO:0000259" key="1">
    <source>
        <dbReference type="Pfam" id="PF04480"/>
    </source>
</evidence>
<evidence type="ECO:0000313" key="3">
    <source>
        <dbReference type="Proteomes" id="UP000326711"/>
    </source>
</evidence>
<dbReference type="Gene3D" id="3.40.960.10">
    <property type="entry name" value="VSR Endonuclease"/>
    <property type="match status" value="1"/>
</dbReference>
<dbReference type="InterPro" id="IPR007569">
    <property type="entry name" value="DUF559"/>
</dbReference>
<evidence type="ECO:0000313" key="2">
    <source>
        <dbReference type="EMBL" id="QFQ01577.1"/>
    </source>
</evidence>
<organism evidence="2 3">
    <name type="scientific">Corynebacterium urogenitale</name>
    <dbReference type="NCBI Taxonomy" id="2487892"/>
    <lineage>
        <taxon>Bacteria</taxon>
        <taxon>Bacillati</taxon>
        <taxon>Actinomycetota</taxon>
        <taxon>Actinomycetes</taxon>
        <taxon>Mycobacteriales</taxon>
        <taxon>Corynebacteriaceae</taxon>
        <taxon>Corynebacterium</taxon>
    </lineage>
</organism>
<dbReference type="OrthoDB" id="4423208at2"/>
<dbReference type="AlphaFoldDB" id="A0A5J6Z7I2"/>
<dbReference type="KEGG" id="cuo:CUROG_00880"/>